<evidence type="ECO:0000313" key="3">
    <source>
        <dbReference type="Proteomes" id="UP000246121"/>
    </source>
</evidence>
<dbReference type="VEuPathDB" id="TriTrypDB:C4B63_6g570"/>
<proteinExistence type="predicted"/>
<dbReference type="VEuPathDB" id="TriTrypDB:TcBrA4_0079830"/>
<name>A0A2V2VWB8_TRYCR</name>
<feature type="region of interest" description="Disordered" evidence="1">
    <location>
        <begin position="427"/>
        <end position="450"/>
    </location>
</feature>
<comment type="caution">
    <text evidence="2">The sequence shown here is derived from an EMBL/GenBank/DDBJ whole genome shotgun (WGS) entry which is preliminary data.</text>
</comment>
<dbReference type="VEuPathDB" id="TriTrypDB:TcCLB.505939.70"/>
<dbReference type="VEuPathDB" id="TriTrypDB:TcG_07798"/>
<dbReference type="Proteomes" id="UP000246121">
    <property type="component" value="Unassembled WGS sequence"/>
</dbReference>
<evidence type="ECO:0000256" key="1">
    <source>
        <dbReference type="SAM" id="MobiDB-lite"/>
    </source>
</evidence>
<dbReference type="CDD" id="cd22667">
    <property type="entry name" value="FHA_NBN"/>
    <property type="match status" value="1"/>
</dbReference>
<dbReference type="VEuPathDB" id="TriTrypDB:TcCLB.506351.30"/>
<dbReference type="VEuPathDB" id="TriTrypDB:TCSYLVIO_002497"/>
<dbReference type="VEuPathDB" id="TriTrypDB:C3747_116g71"/>
<dbReference type="VEuPathDB" id="TriTrypDB:TcYC6_0014680"/>
<dbReference type="PANTHER" id="PTHR12162">
    <property type="entry name" value="NIBRIN-RELATED"/>
    <property type="match status" value="1"/>
</dbReference>
<protein>
    <recommendedName>
        <fullName evidence="4">FHA domain-containing protein</fullName>
    </recommendedName>
</protein>
<accession>A0A2V2VWB8</accession>
<dbReference type="GO" id="GO:0030870">
    <property type="term" value="C:Mre11 complex"/>
    <property type="evidence" value="ECO:0007669"/>
    <property type="project" value="InterPro"/>
</dbReference>
<dbReference type="GO" id="GO:0007095">
    <property type="term" value="P:mitotic G2 DNA damage checkpoint signaling"/>
    <property type="evidence" value="ECO:0007669"/>
    <property type="project" value="InterPro"/>
</dbReference>
<dbReference type="InterPro" id="IPR008984">
    <property type="entry name" value="SMAD_FHA_dom_sf"/>
</dbReference>
<dbReference type="AlphaFoldDB" id="A0A2V2VWB8"/>
<evidence type="ECO:0008006" key="4">
    <source>
        <dbReference type="Google" id="ProtNLM"/>
    </source>
</evidence>
<dbReference type="VEuPathDB" id="TriTrypDB:TCDM_09287"/>
<dbReference type="SUPFAM" id="SSF49879">
    <property type="entry name" value="SMAD/FHA domain"/>
    <property type="match status" value="1"/>
</dbReference>
<dbReference type="VEuPathDB" id="TriTrypDB:Tc_MARK_1207"/>
<organism evidence="2 3">
    <name type="scientific">Trypanosoma cruzi</name>
    <dbReference type="NCBI Taxonomy" id="5693"/>
    <lineage>
        <taxon>Eukaryota</taxon>
        <taxon>Discoba</taxon>
        <taxon>Euglenozoa</taxon>
        <taxon>Kinetoplastea</taxon>
        <taxon>Metakinetoplastina</taxon>
        <taxon>Trypanosomatida</taxon>
        <taxon>Trypanosomatidae</taxon>
        <taxon>Trypanosoma</taxon>
        <taxon>Schizotrypanum</taxon>
    </lineage>
</organism>
<dbReference type="PANTHER" id="PTHR12162:SF0">
    <property type="entry name" value="NIBRIN"/>
    <property type="match status" value="1"/>
</dbReference>
<dbReference type="Gene3D" id="2.60.200.20">
    <property type="match status" value="1"/>
</dbReference>
<dbReference type="GO" id="GO:0000724">
    <property type="term" value="P:double-strand break repair via homologous recombination"/>
    <property type="evidence" value="ECO:0007669"/>
    <property type="project" value="TreeGrafter"/>
</dbReference>
<sequence>MWVVYFKGEACFWLVGGESYTVGKKDCQIIIKDDASISRKHLRMDVGEISAVDGKEHVEDEEETPAQMILTDMSKYGTGVSPSSPCSNGIRSEAADLITRELQLCRSQGSANDDAEAEVLLSQSPQKLNKDEPFHVPCENASWWDFSINLGTHGARLRLRWTPMRVLTLALEEEQRAKLNCCLRRCGAHVVTDYYRADYFVTSLLTPTPVTIAMLCRAVDIVTPAFFEALRNRHAPHVPLPDPRVYTPPLADFWSKLWSDGTEDKSVGGTHSKVQSVVDDSEGLRLLYPPQRQDRQRLFASLTFVTVQRSLYEEVRKFLPCAQGRVLLDESLIQLNNDYHYERVIASFYAEHQLHVVLYNSRERLPLLDFVPVMREQLGLCCVEYFDIIKSIVRATPLVLTPFPENPMPRLPRANKNEEITVTARKVTAGAKRPHAPASPGGRRTDPNPLFLEAASDSEVGAAEVYADCRTGKRAKKEEKMDGWVTRELTAYPDAKDLLLLDPPLLPSYPCFQSYGGSGGDGPTSMSPAVVLSGGKCFRKQNLALGGEMVELERLASGLPGNTVPSTTRDIDDDEIIPVTVENSARRSSELRFNAFDATAHHHQLLNRTAAARRRVGRCGVAHEAPAAVTAAGVAAPGGGMVATSTKVGSRKRTGGTPVNIFDVEGLF</sequence>
<dbReference type="EMBL" id="PRFA01000006">
    <property type="protein sequence ID" value="PWV00561.1"/>
    <property type="molecule type" value="Genomic_DNA"/>
</dbReference>
<gene>
    <name evidence="2" type="ORF">C4B63_6g570</name>
</gene>
<dbReference type="InterPro" id="IPR040227">
    <property type="entry name" value="Nibrin-rel"/>
</dbReference>
<evidence type="ECO:0000313" key="2">
    <source>
        <dbReference type="EMBL" id="PWV00561.1"/>
    </source>
</evidence>
<dbReference type="GO" id="GO:0003684">
    <property type="term" value="F:damaged DNA binding"/>
    <property type="evidence" value="ECO:0007669"/>
    <property type="project" value="TreeGrafter"/>
</dbReference>
<reference evidence="2 3" key="1">
    <citation type="journal article" date="2018" name="Microb. Genom.">
        <title>Expanding an expanded genome: long-read sequencing of Trypanosoma cruzi.</title>
        <authorList>
            <person name="Berna L."/>
            <person name="Rodriguez M."/>
            <person name="Chiribao M.L."/>
            <person name="Parodi-Talice A."/>
            <person name="Pita S."/>
            <person name="Rijo G."/>
            <person name="Alvarez-Valin F."/>
            <person name="Robello C."/>
        </authorList>
    </citation>
    <scope>NUCLEOTIDE SEQUENCE [LARGE SCALE GENOMIC DNA]</scope>
    <source>
        <strain evidence="2 3">Dm28c</strain>
    </source>
</reference>
<dbReference type="VEuPathDB" id="TriTrypDB:TcCL_ESM02957"/>
<dbReference type="VEuPathDB" id="TriTrypDB:ECC02_008177"/>
<dbReference type="VEuPathDB" id="TriTrypDB:BCY84_17881"/>